<evidence type="ECO:0008006" key="4">
    <source>
        <dbReference type="Google" id="ProtNLM"/>
    </source>
</evidence>
<sequence>MARMIEMIAMAAALVASECPNAELLAAWKASLSPATVPPLEVPCAPAPIRTKSRAAIVRELRRTSSPVDGGRSLMDRARSGR</sequence>
<feature type="region of interest" description="Disordered" evidence="1">
    <location>
        <begin position="63"/>
        <end position="82"/>
    </location>
</feature>
<evidence type="ECO:0000313" key="2">
    <source>
        <dbReference type="EMBL" id="OOW80060.1"/>
    </source>
</evidence>
<name>A0AB73ML39_9XANT</name>
<protein>
    <recommendedName>
        <fullName evidence="4">Secreted protein</fullName>
    </recommendedName>
</protein>
<evidence type="ECO:0000256" key="1">
    <source>
        <dbReference type="SAM" id="MobiDB-lite"/>
    </source>
</evidence>
<accession>A0AB73ML39</accession>
<gene>
    <name evidence="2" type="ORF">Xclt_17125</name>
</gene>
<evidence type="ECO:0000313" key="3">
    <source>
        <dbReference type="Proteomes" id="UP000190210"/>
    </source>
</evidence>
<comment type="caution">
    <text evidence="2">The sequence shown here is derived from an EMBL/GenBank/DDBJ whole genome shotgun (WGS) entry which is preliminary data.</text>
</comment>
<dbReference type="EMBL" id="LOKA01000032">
    <property type="protein sequence ID" value="OOW80060.1"/>
    <property type="molecule type" value="Genomic_DNA"/>
</dbReference>
<proteinExistence type="predicted"/>
<reference evidence="2 3" key="1">
    <citation type="submission" date="2015-12" db="EMBL/GenBank/DDBJ databases">
        <authorList>
            <person name="Bansal K."/>
            <person name="Midha S."/>
            <person name="Patil P.B."/>
        </authorList>
    </citation>
    <scope>NUCLEOTIDE SEQUENCE [LARGE SCALE GENOMIC DNA]</scope>
    <source>
        <strain evidence="2 3">LMG9045</strain>
    </source>
</reference>
<dbReference type="Proteomes" id="UP000190210">
    <property type="component" value="Unassembled WGS sequence"/>
</dbReference>
<organism evidence="2 3">
    <name type="scientific">Xanthomonas axonopodis pv. clitoriae</name>
    <dbReference type="NCBI Taxonomy" id="487828"/>
    <lineage>
        <taxon>Bacteria</taxon>
        <taxon>Pseudomonadati</taxon>
        <taxon>Pseudomonadota</taxon>
        <taxon>Gammaproteobacteria</taxon>
        <taxon>Lysobacterales</taxon>
        <taxon>Lysobacteraceae</taxon>
        <taxon>Xanthomonas</taxon>
    </lineage>
</organism>
<dbReference type="AlphaFoldDB" id="A0AB73ML39"/>